<dbReference type="GeneID" id="91107926"/>
<evidence type="ECO:0000313" key="1">
    <source>
        <dbReference type="EMBL" id="XCF16842.1"/>
    </source>
</evidence>
<organism evidence="1">
    <name type="scientific">Halobacterium sp. NMX12-1</name>
    <dbReference type="NCBI Taxonomy" id="3166650"/>
    <lineage>
        <taxon>Archaea</taxon>
        <taxon>Methanobacteriati</taxon>
        <taxon>Methanobacteriota</taxon>
        <taxon>Stenosarchaea group</taxon>
        <taxon>Halobacteria</taxon>
        <taxon>Halobacteriales</taxon>
        <taxon>Halobacteriaceae</taxon>
        <taxon>Halobacterium</taxon>
    </lineage>
</organism>
<dbReference type="RefSeq" id="WP_353634588.1">
    <property type="nucleotide sequence ID" value="NZ_CP159204.1"/>
</dbReference>
<dbReference type="AlphaFoldDB" id="A0AAU8CE14"/>
<proteinExistence type="predicted"/>
<dbReference type="InterPro" id="IPR036390">
    <property type="entry name" value="WH_DNA-bd_sf"/>
</dbReference>
<name>A0AAU8CE14_9EURY</name>
<dbReference type="EMBL" id="CP159204">
    <property type="protein sequence ID" value="XCF16842.1"/>
    <property type="molecule type" value="Genomic_DNA"/>
</dbReference>
<gene>
    <name evidence="1" type="ORF">ABSL23_02210</name>
</gene>
<dbReference type="SUPFAM" id="SSF46785">
    <property type="entry name" value="Winged helix' DNA-binding domain"/>
    <property type="match status" value="1"/>
</dbReference>
<reference evidence="1" key="1">
    <citation type="submission" date="2024-06" db="EMBL/GenBank/DDBJ databases">
        <title>Genome Sequence of an extremely halophilic archaeon isolated from Permian era halite, Salado Formation, Carlsbad, New Mexico: Halobacterium sp. strain NMX12-1.</title>
        <authorList>
            <person name="Sotoa L."/>
            <person name="DasSarma P."/>
            <person name="Anton B.P."/>
            <person name="Vincze T."/>
            <person name="Verma I."/>
            <person name="Eralp B."/>
            <person name="Powers D.W."/>
            <person name="Dozier B.L."/>
            <person name="Roberts R.J."/>
            <person name="DasSarma S."/>
        </authorList>
    </citation>
    <scope>NUCLEOTIDE SEQUENCE</scope>
    <source>
        <strain evidence="1">NMX12-1</strain>
    </source>
</reference>
<accession>A0AAU8CE14</accession>
<dbReference type="InterPro" id="IPR036388">
    <property type="entry name" value="WH-like_DNA-bd_sf"/>
</dbReference>
<protein>
    <recommendedName>
        <fullName evidence="2">ArsR family transcriptional regulator</fullName>
    </recommendedName>
</protein>
<sequence length="104" mass="11569">MRYSGSWQSVWDDRILEIIDKEGPSSPKTILDTGLVHISKGHISTRLSKMADHGLLHRLPNGVYTLTEAGEAYLQGEYDAEAEEFIEDPEEYEISASETEANGA</sequence>
<dbReference type="KEGG" id="hanx:ABSL23_02210"/>
<evidence type="ECO:0008006" key="2">
    <source>
        <dbReference type="Google" id="ProtNLM"/>
    </source>
</evidence>
<dbReference type="Gene3D" id="1.10.10.10">
    <property type="entry name" value="Winged helix-like DNA-binding domain superfamily/Winged helix DNA-binding domain"/>
    <property type="match status" value="1"/>
</dbReference>